<dbReference type="Proteomes" id="UP000182413">
    <property type="component" value="Unassembled WGS sequence"/>
</dbReference>
<dbReference type="OrthoDB" id="6990457at2"/>
<protein>
    <recommendedName>
        <fullName evidence="6">Lipoprotein</fullName>
    </recommendedName>
</protein>
<dbReference type="RefSeq" id="WP_074682588.1">
    <property type="nucleotide sequence ID" value="NZ_CBCSET010000002.1"/>
</dbReference>
<reference evidence="2 5" key="2">
    <citation type="submission" date="2023-11" db="EMBL/GenBank/DDBJ databases">
        <title>MicrobeMod: A computational toolkit for identifying prokaryotic methylation and restriction-modification with nanopore sequencing.</title>
        <authorList>
            <person name="Crits-Christoph A."/>
            <person name="Kang S.C."/>
            <person name="Lee H."/>
            <person name="Ostrov N."/>
        </authorList>
    </citation>
    <scope>NUCLEOTIDE SEQUENCE [LARGE SCALE GENOMIC DNA]</scope>
    <source>
        <strain evidence="2 5">ATCC BAA-571</strain>
    </source>
</reference>
<feature type="signal peptide" evidence="1">
    <location>
        <begin position="1"/>
        <end position="22"/>
    </location>
</feature>
<evidence type="ECO:0008006" key="6">
    <source>
        <dbReference type="Google" id="ProtNLM"/>
    </source>
</evidence>
<evidence type="ECO:0000313" key="2">
    <source>
        <dbReference type="EMBL" id="MDX5994529.1"/>
    </source>
</evidence>
<evidence type="ECO:0000256" key="1">
    <source>
        <dbReference type="SAM" id="SignalP"/>
    </source>
</evidence>
<dbReference type="PROSITE" id="PS51257">
    <property type="entry name" value="PROKAR_LIPOPROTEIN"/>
    <property type="match status" value="1"/>
</dbReference>
<organism evidence="3 4">
    <name type="scientific">Ectopseudomonas alcaliphila</name>
    <dbReference type="NCBI Taxonomy" id="101564"/>
    <lineage>
        <taxon>Bacteria</taxon>
        <taxon>Pseudomonadati</taxon>
        <taxon>Pseudomonadota</taxon>
        <taxon>Gammaproteobacteria</taxon>
        <taxon>Pseudomonadales</taxon>
        <taxon>Pseudomonadaceae</taxon>
        <taxon>Ectopseudomonas</taxon>
    </lineage>
</organism>
<dbReference type="EMBL" id="FNAE01000014">
    <property type="protein sequence ID" value="SDF93075.1"/>
    <property type="molecule type" value="Genomic_DNA"/>
</dbReference>
<dbReference type="EMBL" id="JAWXXP010000001">
    <property type="protein sequence ID" value="MDX5994529.1"/>
    <property type="molecule type" value="Genomic_DNA"/>
</dbReference>
<reference evidence="3 4" key="1">
    <citation type="submission" date="2016-10" db="EMBL/GenBank/DDBJ databases">
        <authorList>
            <person name="de Groot N.N."/>
        </authorList>
    </citation>
    <scope>NUCLEOTIDE SEQUENCE [LARGE SCALE GENOMIC DNA]</scope>
    <source>
        <strain evidence="3 4">JCM 10630</strain>
    </source>
</reference>
<dbReference type="AlphaFoldDB" id="A0A1G7Q3N4"/>
<evidence type="ECO:0000313" key="3">
    <source>
        <dbReference type="EMBL" id="SDF93075.1"/>
    </source>
</evidence>
<feature type="chain" id="PRO_5010384036" description="Lipoprotein" evidence="1">
    <location>
        <begin position="23"/>
        <end position="187"/>
    </location>
</feature>
<keyword evidence="1" id="KW-0732">Signal</keyword>
<accession>A0A1G7Q3N4</accession>
<dbReference type="Proteomes" id="UP001278050">
    <property type="component" value="Unassembled WGS sequence"/>
</dbReference>
<proteinExistence type="predicted"/>
<sequence length="187" mass="20636">MKAWRALVALSFLLLSGCLVTFKDPIPANEAAPIPLLGEWTRQDEWGDQLFLEITRAGSNLYLARIYEGSADNEGGLEEFGFTVAHHGRRWYLSAGLPKSLGANFAIAGFELTKNNELVLYNLDTDRILQDMGKGLLEGQTVPMPEADGALITSPLDKVFAYLDDPANADLFVEVARYQRAAEQESQ</sequence>
<evidence type="ECO:0000313" key="5">
    <source>
        <dbReference type="Proteomes" id="UP001278050"/>
    </source>
</evidence>
<evidence type="ECO:0000313" key="4">
    <source>
        <dbReference type="Proteomes" id="UP000182413"/>
    </source>
</evidence>
<name>A0A1G7Q3N4_9GAMM</name>
<gene>
    <name evidence="3" type="ORF">SAMN05216575_11424</name>
    <name evidence="2" type="ORF">SIM71_20910</name>
</gene>
<keyword evidence="5" id="KW-1185">Reference proteome</keyword>